<gene>
    <name evidence="4" type="ORF">H8692_03810</name>
</gene>
<evidence type="ECO:0000256" key="2">
    <source>
        <dbReference type="ARBA" id="ARBA00022643"/>
    </source>
</evidence>
<dbReference type="InterPro" id="IPR029039">
    <property type="entry name" value="Flavoprotein-like_sf"/>
</dbReference>
<dbReference type="Proteomes" id="UP000610862">
    <property type="component" value="Unassembled WGS sequence"/>
</dbReference>
<evidence type="ECO:0000313" key="5">
    <source>
        <dbReference type="Proteomes" id="UP000610862"/>
    </source>
</evidence>
<organism evidence="4 5">
    <name type="scientific">Lentihominibacter hominis</name>
    <dbReference type="NCBI Taxonomy" id="2763645"/>
    <lineage>
        <taxon>Bacteria</taxon>
        <taxon>Bacillati</taxon>
        <taxon>Bacillota</taxon>
        <taxon>Clostridia</taxon>
        <taxon>Peptostreptococcales</taxon>
        <taxon>Anaerovoracaceae</taxon>
        <taxon>Lentihominibacter</taxon>
    </lineage>
</organism>
<comment type="caution">
    <text evidence="4">The sequence shown here is derived from an EMBL/GenBank/DDBJ whole genome shotgun (WGS) entry which is preliminary data.</text>
</comment>
<evidence type="ECO:0000259" key="3">
    <source>
        <dbReference type="Pfam" id="PF03358"/>
    </source>
</evidence>
<feature type="domain" description="NADPH-dependent FMN reductase-like" evidence="3">
    <location>
        <begin position="4"/>
        <end position="152"/>
    </location>
</feature>
<dbReference type="SUPFAM" id="SSF52218">
    <property type="entry name" value="Flavoproteins"/>
    <property type="match status" value="1"/>
</dbReference>
<dbReference type="GO" id="GO:0016491">
    <property type="term" value="F:oxidoreductase activity"/>
    <property type="evidence" value="ECO:0007669"/>
    <property type="project" value="InterPro"/>
</dbReference>
<dbReference type="PANTHER" id="PTHR43278:SF2">
    <property type="entry name" value="IRON-SULFUR FLAVOPROTEIN"/>
    <property type="match status" value="1"/>
</dbReference>
<evidence type="ECO:0000256" key="1">
    <source>
        <dbReference type="ARBA" id="ARBA00022630"/>
    </source>
</evidence>
<proteinExistence type="predicted"/>
<sequence length="228" mass="24763">MERIKVFAINTSPRKGRNTEQLLDEVLAGCLSMNTDGGVHVSTKLMGVCDAAAENFKMCRGCWACAKTGQCVCGDDFIKDVYDEIETADIVIFGVPVYFYSVSAQCKAIMDRALAYMPVGDGKITVSAITCGSAGVVSTLQAMQSFYSCHNFIDAGWVATYGKTSDKEKGKAVAYDLGRKAVRLASVVKSAVNGAEERGDDAMLKDLKHGNHFAYGTHTFPQKIRYEF</sequence>
<dbReference type="InterPro" id="IPR051796">
    <property type="entry name" value="ISF_SsuE-like"/>
</dbReference>
<evidence type="ECO:0000313" key="4">
    <source>
        <dbReference type="EMBL" id="MBC8567891.1"/>
    </source>
</evidence>
<dbReference type="Pfam" id="PF03358">
    <property type="entry name" value="FMN_red"/>
    <property type="match status" value="1"/>
</dbReference>
<accession>A0A926E957</accession>
<reference evidence="4" key="1">
    <citation type="submission" date="2020-08" db="EMBL/GenBank/DDBJ databases">
        <title>Genome public.</title>
        <authorList>
            <person name="Liu C."/>
            <person name="Sun Q."/>
        </authorList>
    </citation>
    <scope>NUCLEOTIDE SEQUENCE</scope>
    <source>
        <strain evidence="4">NSJ-24</strain>
    </source>
</reference>
<name>A0A926E957_9FIRM</name>
<keyword evidence="2" id="KW-0288">FMN</keyword>
<protein>
    <submittedName>
        <fullName evidence="4">Flavodoxin family protein</fullName>
    </submittedName>
</protein>
<dbReference type="EMBL" id="JACRTA010000001">
    <property type="protein sequence ID" value="MBC8567891.1"/>
    <property type="molecule type" value="Genomic_DNA"/>
</dbReference>
<keyword evidence="5" id="KW-1185">Reference proteome</keyword>
<dbReference type="InterPro" id="IPR005025">
    <property type="entry name" value="FMN_Rdtase-like_dom"/>
</dbReference>
<dbReference type="PANTHER" id="PTHR43278">
    <property type="entry name" value="NAD(P)H-DEPENDENT FMN-CONTAINING OXIDOREDUCTASE YWQN-RELATED"/>
    <property type="match status" value="1"/>
</dbReference>
<dbReference type="RefSeq" id="WP_187525017.1">
    <property type="nucleotide sequence ID" value="NZ_JACRTA010000001.1"/>
</dbReference>
<dbReference type="Gene3D" id="3.40.50.360">
    <property type="match status" value="1"/>
</dbReference>
<keyword evidence="1" id="KW-0285">Flavoprotein</keyword>
<dbReference type="AlphaFoldDB" id="A0A926E957"/>